<evidence type="ECO:0000256" key="1">
    <source>
        <dbReference type="SAM" id="MobiDB-lite"/>
    </source>
</evidence>
<comment type="caution">
    <text evidence="2">The sequence shown here is derived from an EMBL/GenBank/DDBJ whole genome shotgun (WGS) entry which is preliminary data.</text>
</comment>
<dbReference type="Proteomes" id="UP000236291">
    <property type="component" value="Unassembled WGS sequence"/>
</dbReference>
<protein>
    <submittedName>
        <fullName evidence="2">Uncharacterized protein</fullName>
    </submittedName>
</protein>
<feature type="region of interest" description="Disordered" evidence="1">
    <location>
        <begin position="1"/>
        <end position="38"/>
    </location>
</feature>
<reference evidence="2 3" key="2">
    <citation type="journal article" date="2017" name="Front. Plant Sci.">
        <title>Gene Classification and Mining of Molecular Markers Useful in Red Clover (Trifolium pratense) Breeding.</title>
        <authorList>
            <person name="Istvanek J."/>
            <person name="Dluhosova J."/>
            <person name="Dluhos P."/>
            <person name="Patkova L."/>
            <person name="Nedelnik J."/>
            <person name="Repkova J."/>
        </authorList>
    </citation>
    <scope>NUCLEOTIDE SEQUENCE [LARGE SCALE GENOMIC DNA]</scope>
    <source>
        <strain evidence="3">cv. Tatra</strain>
        <tissue evidence="2">Young leaves</tissue>
    </source>
</reference>
<feature type="non-terminal residue" evidence="2">
    <location>
        <position position="1"/>
    </location>
</feature>
<proteinExistence type="predicted"/>
<feature type="compositionally biased region" description="Acidic residues" evidence="1">
    <location>
        <begin position="1"/>
        <end position="18"/>
    </location>
</feature>
<gene>
    <name evidence="2" type="ORF">L195_g060905</name>
</gene>
<name>A0A2K3K6K9_TRIPR</name>
<organism evidence="2 3">
    <name type="scientific">Trifolium pratense</name>
    <name type="common">Red clover</name>
    <dbReference type="NCBI Taxonomy" id="57577"/>
    <lineage>
        <taxon>Eukaryota</taxon>
        <taxon>Viridiplantae</taxon>
        <taxon>Streptophyta</taxon>
        <taxon>Embryophyta</taxon>
        <taxon>Tracheophyta</taxon>
        <taxon>Spermatophyta</taxon>
        <taxon>Magnoliopsida</taxon>
        <taxon>eudicotyledons</taxon>
        <taxon>Gunneridae</taxon>
        <taxon>Pentapetalae</taxon>
        <taxon>rosids</taxon>
        <taxon>fabids</taxon>
        <taxon>Fabales</taxon>
        <taxon>Fabaceae</taxon>
        <taxon>Papilionoideae</taxon>
        <taxon>50 kb inversion clade</taxon>
        <taxon>NPAAA clade</taxon>
        <taxon>Hologalegina</taxon>
        <taxon>IRL clade</taxon>
        <taxon>Trifolieae</taxon>
        <taxon>Trifolium</taxon>
    </lineage>
</organism>
<reference evidence="2 3" key="1">
    <citation type="journal article" date="2014" name="Am. J. Bot.">
        <title>Genome assembly and annotation for red clover (Trifolium pratense; Fabaceae).</title>
        <authorList>
            <person name="Istvanek J."/>
            <person name="Jaros M."/>
            <person name="Krenek A."/>
            <person name="Repkova J."/>
        </authorList>
    </citation>
    <scope>NUCLEOTIDE SEQUENCE [LARGE SCALE GENOMIC DNA]</scope>
    <source>
        <strain evidence="3">cv. Tatra</strain>
        <tissue evidence="2">Young leaves</tissue>
    </source>
</reference>
<evidence type="ECO:0000313" key="2">
    <source>
        <dbReference type="EMBL" id="PNX61928.1"/>
    </source>
</evidence>
<evidence type="ECO:0000313" key="3">
    <source>
        <dbReference type="Proteomes" id="UP000236291"/>
    </source>
</evidence>
<dbReference type="EMBL" id="ASHM01144478">
    <property type="protein sequence ID" value="PNX61928.1"/>
    <property type="molecule type" value="Genomic_DNA"/>
</dbReference>
<sequence>PAGLADSDEEEDDAEAVFEEGHEDGQDDVNEQEDRCEE</sequence>
<dbReference type="AlphaFoldDB" id="A0A2K3K6K9"/>
<accession>A0A2K3K6K9</accession>
<feature type="compositionally biased region" description="Acidic residues" evidence="1">
    <location>
        <begin position="25"/>
        <end position="38"/>
    </location>
</feature>